<accession>A0A1G5L5Z4</accession>
<name>A0A1G5L5Z4_9GAMM</name>
<evidence type="ECO:0000313" key="1">
    <source>
        <dbReference type="EMBL" id="SCZ08236.1"/>
    </source>
</evidence>
<dbReference type="Gene3D" id="6.20.450.20">
    <property type="match status" value="1"/>
</dbReference>
<comment type="caution">
    <text evidence="1">The sequence shown here is derived from an EMBL/GenBank/DDBJ whole genome shotgun (WGS) entry which is preliminary data.</text>
</comment>
<dbReference type="RefSeq" id="WP_004930356.1">
    <property type="nucleotide sequence ID" value="NZ_CBCSIN010000012.1"/>
</dbReference>
<sequence length="89" mass="10265">MSESTVVIRVDDELKTAFASAAKAADRTASQLLRDFMREFVSRQAQQEEYDQWLKEKVEVSRKALREGKFADDEEVAAYFAERRAKSTQ</sequence>
<evidence type="ECO:0000313" key="2">
    <source>
        <dbReference type="Proteomes" id="UP000183031"/>
    </source>
</evidence>
<organism evidence="1 2">
    <name type="scientific">Serratia nematodiphila</name>
    <dbReference type="NCBI Taxonomy" id="458197"/>
    <lineage>
        <taxon>Bacteria</taxon>
        <taxon>Pseudomonadati</taxon>
        <taxon>Pseudomonadota</taxon>
        <taxon>Gammaproteobacteria</taxon>
        <taxon>Enterobacterales</taxon>
        <taxon>Yersiniaceae</taxon>
        <taxon>Serratia</taxon>
    </lineage>
</organism>
<evidence type="ECO:0008006" key="3">
    <source>
        <dbReference type="Google" id="ProtNLM"/>
    </source>
</evidence>
<dbReference type="EMBL" id="FMUT01000012">
    <property type="protein sequence ID" value="SCZ08236.1"/>
    <property type="molecule type" value="Genomic_DNA"/>
</dbReference>
<dbReference type="GeneID" id="93699016"/>
<keyword evidence="2" id="KW-1185">Reference proteome</keyword>
<proteinExistence type="predicted"/>
<gene>
    <name evidence="1" type="ORF">SAMN02927935_03995</name>
</gene>
<reference evidence="1 2" key="1">
    <citation type="submission" date="2016-10" db="EMBL/GenBank/DDBJ databases">
        <authorList>
            <person name="Varghese N."/>
            <person name="Submissions S."/>
        </authorList>
    </citation>
    <scope>NUCLEOTIDE SEQUENCE [LARGE SCALE GENOMIC DNA]</scope>
    <source>
        <strain evidence="1 2">CGMCC 1.6853</strain>
    </source>
</reference>
<protein>
    <recommendedName>
        <fullName evidence="3">Ribbon-helix-helix protein, CopG family</fullName>
    </recommendedName>
</protein>
<dbReference type="Proteomes" id="UP000183031">
    <property type="component" value="Unassembled WGS sequence"/>
</dbReference>